<feature type="compositionally biased region" description="Low complexity" evidence="1">
    <location>
        <begin position="197"/>
        <end position="206"/>
    </location>
</feature>
<sequence length="325" mass="37104">MEEQTKSGHGWSDRKRYQCLRCYHVTGEERVGPRYRIMDHFLRLHLSLDQVPFHCKLCLFRCYQFEDLQRHAKNFPRHRMLLREKGVEDSESYLIKNPNPYTVGPRDVAPVAEDTLSRAVEITFPDGLDFLDNMIEAQPCTPGPYTPETSEARLETPRPKASTPSLVHNAAPSPAILDSLPTIEECRQLKGNKSDASSSSSSSSSSNTSCEGCRQIMKEMESIKGMLQGIKGQLETQGTTNQQLAMTMVNLAGAITSMRAQPVQMPHAVPVTQPTMQTEAPHRRVEEGIRERGRHQDHKENRRPQWHMENSNHCHRWDRSPLHRK</sequence>
<feature type="region of interest" description="Disordered" evidence="1">
    <location>
        <begin position="274"/>
        <end position="307"/>
    </location>
</feature>
<keyword evidence="3" id="KW-1185">Reference proteome</keyword>
<organism evidence="2 3">
    <name type="scientific">Dreissena polymorpha</name>
    <name type="common">Zebra mussel</name>
    <name type="synonym">Mytilus polymorpha</name>
    <dbReference type="NCBI Taxonomy" id="45954"/>
    <lineage>
        <taxon>Eukaryota</taxon>
        <taxon>Metazoa</taxon>
        <taxon>Spiralia</taxon>
        <taxon>Lophotrochozoa</taxon>
        <taxon>Mollusca</taxon>
        <taxon>Bivalvia</taxon>
        <taxon>Autobranchia</taxon>
        <taxon>Heteroconchia</taxon>
        <taxon>Euheterodonta</taxon>
        <taxon>Imparidentia</taxon>
        <taxon>Neoheterodontei</taxon>
        <taxon>Myida</taxon>
        <taxon>Dreissenoidea</taxon>
        <taxon>Dreissenidae</taxon>
        <taxon>Dreissena</taxon>
    </lineage>
</organism>
<feature type="compositionally biased region" description="Basic and acidic residues" evidence="1">
    <location>
        <begin position="280"/>
        <end position="291"/>
    </location>
</feature>
<feature type="region of interest" description="Disordered" evidence="1">
    <location>
        <begin position="139"/>
        <end position="211"/>
    </location>
</feature>
<accession>A0A9D4I4N0</accession>
<dbReference type="Proteomes" id="UP000828390">
    <property type="component" value="Unassembled WGS sequence"/>
</dbReference>
<reference evidence="2" key="2">
    <citation type="submission" date="2020-11" db="EMBL/GenBank/DDBJ databases">
        <authorList>
            <person name="McCartney M.A."/>
            <person name="Auch B."/>
            <person name="Kono T."/>
            <person name="Mallez S."/>
            <person name="Becker A."/>
            <person name="Gohl D.M."/>
            <person name="Silverstein K.A.T."/>
            <person name="Koren S."/>
            <person name="Bechman K.B."/>
            <person name="Herman A."/>
            <person name="Abrahante J.E."/>
            <person name="Garbe J."/>
        </authorList>
    </citation>
    <scope>NUCLEOTIDE SEQUENCE</scope>
    <source>
        <strain evidence="2">Duluth1</strain>
        <tissue evidence="2">Whole animal</tissue>
    </source>
</reference>
<proteinExistence type="predicted"/>
<evidence type="ECO:0000313" key="3">
    <source>
        <dbReference type="Proteomes" id="UP000828390"/>
    </source>
</evidence>
<protein>
    <submittedName>
        <fullName evidence="2">Uncharacterized protein</fullName>
    </submittedName>
</protein>
<name>A0A9D4I4N0_DREPO</name>
<dbReference type="AlphaFoldDB" id="A0A9D4I4N0"/>
<evidence type="ECO:0000256" key="1">
    <source>
        <dbReference type="SAM" id="MobiDB-lite"/>
    </source>
</evidence>
<reference evidence="2" key="1">
    <citation type="journal article" date="2019" name="bioRxiv">
        <title>The Genome of the Zebra Mussel, Dreissena polymorpha: A Resource for Invasive Species Research.</title>
        <authorList>
            <person name="McCartney M.A."/>
            <person name="Auch B."/>
            <person name="Kono T."/>
            <person name="Mallez S."/>
            <person name="Zhang Y."/>
            <person name="Obille A."/>
            <person name="Becker A."/>
            <person name="Abrahante J.E."/>
            <person name="Garbe J."/>
            <person name="Badalamenti J.P."/>
            <person name="Herman A."/>
            <person name="Mangelson H."/>
            <person name="Liachko I."/>
            <person name="Sullivan S."/>
            <person name="Sone E.D."/>
            <person name="Koren S."/>
            <person name="Silverstein K.A.T."/>
            <person name="Beckman K.B."/>
            <person name="Gohl D.M."/>
        </authorList>
    </citation>
    <scope>NUCLEOTIDE SEQUENCE</scope>
    <source>
        <strain evidence="2">Duluth1</strain>
        <tissue evidence="2">Whole animal</tissue>
    </source>
</reference>
<comment type="caution">
    <text evidence="2">The sequence shown here is derived from an EMBL/GenBank/DDBJ whole genome shotgun (WGS) entry which is preliminary data.</text>
</comment>
<evidence type="ECO:0000313" key="2">
    <source>
        <dbReference type="EMBL" id="KAH3746322.1"/>
    </source>
</evidence>
<dbReference type="EMBL" id="JAIWYP010000010">
    <property type="protein sequence ID" value="KAH3746322.1"/>
    <property type="molecule type" value="Genomic_DNA"/>
</dbReference>
<gene>
    <name evidence="2" type="ORF">DPMN_180729</name>
</gene>